<dbReference type="EMBL" id="JBEGDP010000012">
    <property type="protein sequence ID" value="MEQ7848022.1"/>
    <property type="molecule type" value="Genomic_DNA"/>
</dbReference>
<feature type="region of interest" description="Disordered" evidence="1">
    <location>
        <begin position="428"/>
        <end position="448"/>
    </location>
</feature>
<keyword evidence="2" id="KW-0732">Signal</keyword>
<reference evidence="3 4" key="1">
    <citation type="submission" date="2024-02" db="EMBL/GenBank/DDBJ databases">
        <title>Full genome sequence of Nocardioides kribbensis.</title>
        <authorList>
            <person name="Poletto B.L."/>
            <person name="Silva G."/>
            <person name="Galante D."/>
            <person name="Campos K.R."/>
            <person name="Santos M.B.N."/>
            <person name="Sacchi C.T."/>
        </authorList>
    </citation>
    <scope>NUCLEOTIDE SEQUENCE [LARGE SCALE GENOMIC DNA]</scope>
    <source>
        <strain evidence="3 4">O4R</strain>
    </source>
</reference>
<dbReference type="SUPFAM" id="SSF81853">
    <property type="entry name" value="Family 10 polysaccharide lyase"/>
    <property type="match status" value="1"/>
</dbReference>
<evidence type="ECO:0000256" key="2">
    <source>
        <dbReference type="SAM" id="SignalP"/>
    </source>
</evidence>
<sequence>MRHPLRRASALAAAPVLSLALLAVPGLTTPAQAAAGDLDPVAAQRAGDWLAGQVDDGLLTYDSFGAPFTDYGLSIDAELALAAVGGQDATVDAIAAAVAEDPTVYTDYAYSFDGAQYAGRAAGAVAKALVGLQAAGVDPATVEQIDLVGALEAQTADTGATAGRIADVATKDGEPDPTGDFANTLGQAFAVRGLQAAGSDEADAATDFLLLQQCGAGFFRQDFAPATATDQACGSGADASVDATAQAVLSLLPQAGDAEVDAALADAAAWLAGFQNANGSFDSGADATAFPGNANSTGLAGWALGDLADLGVGAASAGAAADAAAWLRARQVAGVGDCNRFDDADLGAVAYDDTALKGARTDGVRPADRGQFLRATAQAAPALASSTDTGEDAVAAKDLARKGRALTVEVTGLAPGATLCLTGSGAGRGETAGATAGRDGSAGLTVSPERAGTATYEVRGESGVVGSVDVRVLGPKTLGVDTARRAERGGSHVVTVSGLVPGERTVVTFRGSKSVTRADEEGRVVTEVRISGALGLATLRAKGQFADRTGEATVRVVR</sequence>
<comment type="caution">
    <text evidence="3">The sequence shown here is derived from an EMBL/GenBank/DDBJ whole genome shotgun (WGS) entry which is preliminary data.</text>
</comment>
<evidence type="ECO:0000313" key="3">
    <source>
        <dbReference type="EMBL" id="MEQ7848022.1"/>
    </source>
</evidence>
<dbReference type="Gene3D" id="1.50.10.20">
    <property type="match status" value="1"/>
</dbReference>
<evidence type="ECO:0000256" key="1">
    <source>
        <dbReference type="SAM" id="MobiDB-lite"/>
    </source>
</evidence>
<gene>
    <name evidence="3" type="ORF">V6R90_12115</name>
</gene>
<organism evidence="3 4">
    <name type="scientific">Nocardioides kribbensis</name>
    <dbReference type="NCBI Taxonomy" id="305517"/>
    <lineage>
        <taxon>Bacteria</taxon>
        <taxon>Bacillati</taxon>
        <taxon>Actinomycetota</taxon>
        <taxon>Actinomycetes</taxon>
        <taxon>Propionibacteriales</taxon>
        <taxon>Nocardioidaceae</taxon>
        <taxon>Nocardioides</taxon>
    </lineage>
</organism>
<evidence type="ECO:0000313" key="4">
    <source>
        <dbReference type="Proteomes" id="UP001482520"/>
    </source>
</evidence>
<proteinExistence type="predicted"/>
<feature type="signal peptide" evidence="2">
    <location>
        <begin position="1"/>
        <end position="33"/>
    </location>
</feature>
<dbReference type="RefSeq" id="WP_349804831.1">
    <property type="nucleotide sequence ID" value="NZ_JBEGDP010000012.1"/>
</dbReference>
<feature type="chain" id="PRO_5045689750" description="Terpene cyclase/mutase family protein" evidence="2">
    <location>
        <begin position="34"/>
        <end position="558"/>
    </location>
</feature>
<evidence type="ECO:0008006" key="5">
    <source>
        <dbReference type="Google" id="ProtNLM"/>
    </source>
</evidence>
<name>A0ABV1NZW8_9ACTN</name>
<accession>A0ABV1NZW8</accession>
<dbReference type="Proteomes" id="UP001482520">
    <property type="component" value="Unassembled WGS sequence"/>
</dbReference>
<protein>
    <recommendedName>
        <fullName evidence="5">Terpene cyclase/mutase family protein</fullName>
    </recommendedName>
</protein>
<keyword evidence="4" id="KW-1185">Reference proteome</keyword>